<name>A0A8C7ESZ5_NEOVI</name>
<proteinExistence type="predicted"/>
<keyword evidence="3" id="KW-1185">Reference proteome</keyword>
<feature type="compositionally biased region" description="Basic residues" evidence="1">
    <location>
        <begin position="85"/>
        <end position="96"/>
    </location>
</feature>
<evidence type="ECO:0000313" key="3">
    <source>
        <dbReference type="Proteomes" id="UP000694425"/>
    </source>
</evidence>
<evidence type="ECO:0008006" key="4">
    <source>
        <dbReference type="Google" id="ProtNLM"/>
    </source>
</evidence>
<feature type="region of interest" description="Disordered" evidence="1">
    <location>
        <begin position="72"/>
        <end position="96"/>
    </location>
</feature>
<dbReference type="AlphaFoldDB" id="A0A8C7ESZ5"/>
<evidence type="ECO:0000256" key="1">
    <source>
        <dbReference type="SAM" id="MobiDB-lite"/>
    </source>
</evidence>
<reference evidence="2" key="2">
    <citation type="submission" date="2025-09" db="UniProtKB">
        <authorList>
            <consortium name="Ensembl"/>
        </authorList>
    </citation>
    <scope>IDENTIFICATION</scope>
</reference>
<evidence type="ECO:0000313" key="2">
    <source>
        <dbReference type="Ensembl" id="ENSNVIP00000020712.1"/>
    </source>
</evidence>
<accession>A0A8C7ESZ5</accession>
<feature type="compositionally biased region" description="Polar residues" evidence="1">
    <location>
        <begin position="72"/>
        <end position="84"/>
    </location>
</feature>
<reference evidence="2" key="1">
    <citation type="submission" date="2025-08" db="UniProtKB">
        <authorList>
            <consortium name="Ensembl"/>
        </authorList>
    </citation>
    <scope>IDENTIFICATION</scope>
</reference>
<sequence>MTTSINVEKAFNKVQHPFMIKTLSKVILEGTHLNIIRPYMKNPQLTSYALGKPDSFSSKIRNKARMSTLTTFIQHSTRSPSHSNQTRKRNKRYPNP</sequence>
<dbReference type="Proteomes" id="UP000694425">
    <property type="component" value="Unplaced"/>
</dbReference>
<dbReference type="Ensembl" id="ENSNVIT00000024124.1">
    <property type="protein sequence ID" value="ENSNVIP00000020712.1"/>
    <property type="gene ID" value="ENSNVIG00000016235.1"/>
</dbReference>
<protein>
    <recommendedName>
        <fullName evidence="4">Reverse transcriptase domain-containing protein</fullName>
    </recommendedName>
</protein>
<organism evidence="2 3">
    <name type="scientific">Neovison vison</name>
    <name type="common">American mink</name>
    <name type="synonym">Mustela vison</name>
    <dbReference type="NCBI Taxonomy" id="452646"/>
    <lineage>
        <taxon>Eukaryota</taxon>
        <taxon>Metazoa</taxon>
        <taxon>Chordata</taxon>
        <taxon>Craniata</taxon>
        <taxon>Vertebrata</taxon>
        <taxon>Euteleostomi</taxon>
        <taxon>Mammalia</taxon>
        <taxon>Eutheria</taxon>
        <taxon>Laurasiatheria</taxon>
        <taxon>Carnivora</taxon>
        <taxon>Caniformia</taxon>
        <taxon>Musteloidea</taxon>
        <taxon>Mustelidae</taxon>
        <taxon>Mustelinae</taxon>
        <taxon>Neogale</taxon>
    </lineage>
</organism>